<keyword evidence="7" id="KW-0238">DNA-binding</keyword>
<dbReference type="GO" id="GO:0003677">
    <property type="term" value="F:DNA binding"/>
    <property type="evidence" value="ECO:0007669"/>
    <property type="project" value="UniProtKB-KW"/>
</dbReference>
<dbReference type="SMART" id="SM00487">
    <property type="entry name" value="DEXDc"/>
    <property type="match status" value="1"/>
</dbReference>
<dbReference type="GO" id="GO:0016887">
    <property type="term" value="F:ATP hydrolysis activity"/>
    <property type="evidence" value="ECO:0007669"/>
    <property type="project" value="RHEA"/>
</dbReference>
<evidence type="ECO:0000256" key="3">
    <source>
        <dbReference type="ARBA" id="ARBA00022741"/>
    </source>
</evidence>
<dbReference type="InterPro" id="IPR032284">
    <property type="entry name" value="RecQ_Zn-bd"/>
</dbReference>
<dbReference type="InterPro" id="IPR011545">
    <property type="entry name" value="DEAD/DEAH_box_helicase_dom"/>
</dbReference>
<sequence>MDHPWSRDVRKALTQVFGLEDFRCNQLESINATLAGRDVFVLMPTGGGKSLCYQLPAVVGSGSTRGLTIVVSPLLSLMQDQVQRLVSLGIPTLCINGNMDAAQRRFSYSEVFRHDLRAKLLYVTPEMMSKSPKFQEALDHLHGQQKLARFVIDEAHCVSQWGHDFRPDYKLLGDLKKQYAGVPMMALTATANAKVQMDVLENLNMRGLRPKKKNLLADIDAYITASHAGQSGIIYCTSKRNCEDVAEKLRTTYGLPVTHYHAGLDKEERSKVQSDWQAGRVLVIVATIAFGMGIDKPDVRFVIHYSIPKSLEGYYQETGRAGRDGQPAACVLFYSYGDKKTHEFLIDQGDGDFRLKALQKANLRQVIQYCENMTDCRRMQVLAYFGERFDPAQCHKTCDNCRANLKFESRDVTADTQRVIELVEQLSGAKHTLLQFVDIFRGVRSAKAKSSGHDRARNFGVGKSYAKTDAERLFRMLELKEVLQERNQVSRQGFIMSHLVLGKFARQVMDGTKQIILPWLVNVSLSAFHGAVLIADAAVGWQVRSSARICTGAPRVWNQSVGG</sequence>
<dbReference type="Pfam" id="PF16124">
    <property type="entry name" value="RecQ_Zn_bind"/>
    <property type="match status" value="1"/>
</dbReference>
<gene>
    <name evidence="14" type="ORF">THASP1DRAFT_16123</name>
</gene>
<organism evidence="14 15">
    <name type="scientific">Thamnocephalis sphaerospora</name>
    <dbReference type="NCBI Taxonomy" id="78915"/>
    <lineage>
        <taxon>Eukaryota</taxon>
        <taxon>Fungi</taxon>
        <taxon>Fungi incertae sedis</taxon>
        <taxon>Zoopagomycota</taxon>
        <taxon>Zoopagomycotina</taxon>
        <taxon>Zoopagomycetes</taxon>
        <taxon>Zoopagales</taxon>
        <taxon>Sigmoideomycetaceae</taxon>
        <taxon>Thamnocephalis</taxon>
    </lineage>
</organism>
<dbReference type="SUPFAM" id="SSF52540">
    <property type="entry name" value="P-loop containing nucleoside triphosphate hydrolases"/>
    <property type="match status" value="1"/>
</dbReference>
<evidence type="ECO:0000256" key="8">
    <source>
        <dbReference type="ARBA" id="ARBA00023235"/>
    </source>
</evidence>
<evidence type="ECO:0000256" key="11">
    <source>
        <dbReference type="RuleBase" id="RU364117"/>
    </source>
</evidence>
<dbReference type="GO" id="GO:0000724">
    <property type="term" value="P:double-strand break repair via homologous recombination"/>
    <property type="evidence" value="ECO:0007669"/>
    <property type="project" value="TreeGrafter"/>
</dbReference>
<comment type="similarity">
    <text evidence="2 11">Belongs to the helicase family. RecQ subfamily.</text>
</comment>
<evidence type="ECO:0000256" key="7">
    <source>
        <dbReference type="ARBA" id="ARBA00023125"/>
    </source>
</evidence>
<dbReference type="Gene3D" id="3.40.50.300">
    <property type="entry name" value="P-loop containing nucleotide triphosphate hydrolases"/>
    <property type="match status" value="2"/>
</dbReference>
<dbReference type="Proteomes" id="UP000271241">
    <property type="component" value="Unassembled WGS sequence"/>
</dbReference>
<dbReference type="AlphaFoldDB" id="A0A4V1IWM7"/>
<evidence type="ECO:0000256" key="9">
    <source>
        <dbReference type="ARBA" id="ARBA00023242"/>
    </source>
</evidence>
<dbReference type="PANTHER" id="PTHR13710">
    <property type="entry name" value="DNA HELICASE RECQ FAMILY MEMBER"/>
    <property type="match status" value="1"/>
</dbReference>
<evidence type="ECO:0000256" key="4">
    <source>
        <dbReference type="ARBA" id="ARBA00022801"/>
    </source>
</evidence>
<dbReference type="Pfam" id="PF09382">
    <property type="entry name" value="RQC"/>
    <property type="match status" value="1"/>
</dbReference>
<dbReference type="InterPro" id="IPR036388">
    <property type="entry name" value="WH-like_DNA-bd_sf"/>
</dbReference>
<dbReference type="InterPro" id="IPR001650">
    <property type="entry name" value="Helicase_C-like"/>
</dbReference>
<accession>A0A4V1IWM7</accession>
<comment type="subcellular location">
    <subcellularLocation>
        <location evidence="1 11">Nucleus</location>
    </subcellularLocation>
</comment>
<dbReference type="SMART" id="SM00490">
    <property type="entry name" value="HELICc"/>
    <property type="match status" value="1"/>
</dbReference>
<dbReference type="Pfam" id="PF00270">
    <property type="entry name" value="DEAD"/>
    <property type="match status" value="1"/>
</dbReference>
<dbReference type="InterPro" id="IPR014001">
    <property type="entry name" value="Helicase_ATP-bd"/>
</dbReference>
<dbReference type="CDD" id="cd17920">
    <property type="entry name" value="DEXHc_RecQ"/>
    <property type="match status" value="1"/>
</dbReference>
<dbReference type="NCBIfam" id="TIGR00614">
    <property type="entry name" value="recQ_fam"/>
    <property type="match status" value="1"/>
</dbReference>
<dbReference type="InterPro" id="IPR027417">
    <property type="entry name" value="P-loop_NTPase"/>
</dbReference>
<dbReference type="InterPro" id="IPR002464">
    <property type="entry name" value="DNA/RNA_helicase_DEAH_CS"/>
</dbReference>
<dbReference type="STRING" id="78915.A0A4V1IWM7"/>
<comment type="catalytic activity">
    <reaction evidence="11">
        <text>ATP + H2O = ADP + phosphate + H(+)</text>
        <dbReference type="Rhea" id="RHEA:13065"/>
        <dbReference type="ChEBI" id="CHEBI:15377"/>
        <dbReference type="ChEBI" id="CHEBI:15378"/>
        <dbReference type="ChEBI" id="CHEBI:30616"/>
        <dbReference type="ChEBI" id="CHEBI:43474"/>
        <dbReference type="ChEBI" id="CHEBI:456216"/>
    </reaction>
</comment>
<dbReference type="PROSITE" id="PS00690">
    <property type="entry name" value="DEAH_ATP_HELICASE"/>
    <property type="match status" value="1"/>
</dbReference>
<name>A0A4V1IWM7_9FUNG</name>
<keyword evidence="4 11" id="KW-0378">Hydrolase</keyword>
<keyword evidence="5 11" id="KW-0347">Helicase</keyword>
<evidence type="ECO:0000259" key="13">
    <source>
        <dbReference type="PROSITE" id="PS51194"/>
    </source>
</evidence>
<dbReference type="EC" id="5.6.2.4" evidence="11"/>
<evidence type="ECO:0000313" key="14">
    <source>
        <dbReference type="EMBL" id="RKP08099.1"/>
    </source>
</evidence>
<dbReference type="GO" id="GO:0043138">
    <property type="term" value="F:3'-5' DNA helicase activity"/>
    <property type="evidence" value="ECO:0007669"/>
    <property type="project" value="UniProtKB-EC"/>
</dbReference>
<evidence type="ECO:0000256" key="6">
    <source>
        <dbReference type="ARBA" id="ARBA00022840"/>
    </source>
</evidence>
<evidence type="ECO:0000313" key="15">
    <source>
        <dbReference type="Proteomes" id="UP000271241"/>
    </source>
</evidence>
<dbReference type="GO" id="GO:0005524">
    <property type="term" value="F:ATP binding"/>
    <property type="evidence" value="ECO:0007669"/>
    <property type="project" value="UniProtKB-KW"/>
</dbReference>
<keyword evidence="8" id="KW-0413">Isomerase</keyword>
<dbReference type="CDD" id="cd18794">
    <property type="entry name" value="SF2_C_RecQ"/>
    <property type="match status" value="1"/>
</dbReference>
<dbReference type="GO" id="GO:0005737">
    <property type="term" value="C:cytoplasm"/>
    <property type="evidence" value="ECO:0007669"/>
    <property type="project" value="TreeGrafter"/>
</dbReference>
<reference evidence="15" key="1">
    <citation type="journal article" date="2018" name="Nat. Microbiol.">
        <title>Leveraging single-cell genomics to expand the fungal tree of life.</title>
        <authorList>
            <person name="Ahrendt S.R."/>
            <person name="Quandt C.A."/>
            <person name="Ciobanu D."/>
            <person name="Clum A."/>
            <person name="Salamov A."/>
            <person name="Andreopoulos B."/>
            <person name="Cheng J.F."/>
            <person name="Woyke T."/>
            <person name="Pelin A."/>
            <person name="Henrissat B."/>
            <person name="Reynolds N.K."/>
            <person name="Benny G.L."/>
            <person name="Smith M.E."/>
            <person name="James T.Y."/>
            <person name="Grigoriev I.V."/>
        </authorList>
    </citation>
    <scope>NUCLEOTIDE SEQUENCE [LARGE SCALE GENOMIC DNA]</scope>
    <source>
        <strain evidence="15">RSA 1356</strain>
    </source>
</reference>
<keyword evidence="15" id="KW-1185">Reference proteome</keyword>
<dbReference type="GO" id="GO:0005694">
    <property type="term" value="C:chromosome"/>
    <property type="evidence" value="ECO:0007669"/>
    <property type="project" value="TreeGrafter"/>
</dbReference>
<dbReference type="PROSITE" id="PS51194">
    <property type="entry name" value="HELICASE_CTER"/>
    <property type="match status" value="1"/>
</dbReference>
<feature type="domain" description="Helicase ATP-binding" evidence="12">
    <location>
        <begin position="30"/>
        <end position="209"/>
    </location>
</feature>
<comment type="catalytic activity">
    <reaction evidence="10 11">
        <text>Couples ATP hydrolysis with the unwinding of duplex DNA by translocating in the 3'-5' direction.</text>
        <dbReference type="EC" id="5.6.2.4"/>
    </reaction>
</comment>
<dbReference type="GO" id="GO:0005634">
    <property type="term" value="C:nucleus"/>
    <property type="evidence" value="ECO:0007669"/>
    <property type="project" value="UniProtKB-SubCell"/>
</dbReference>
<dbReference type="PANTHER" id="PTHR13710:SF153">
    <property type="entry name" value="RECQ-LIKE DNA HELICASE BLM"/>
    <property type="match status" value="1"/>
</dbReference>
<dbReference type="GO" id="GO:0009378">
    <property type="term" value="F:four-way junction helicase activity"/>
    <property type="evidence" value="ECO:0007669"/>
    <property type="project" value="TreeGrafter"/>
</dbReference>
<dbReference type="InterPro" id="IPR036390">
    <property type="entry name" value="WH_DNA-bd_sf"/>
</dbReference>
<dbReference type="Pfam" id="PF00271">
    <property type="entry name" value="Helicase_C"/>
    <property type="match status" value="1"/>
</dbReference>
<evidence type="ECO:0000256" key="1">
    <source>
        <dbReference type="ARBA" id="ARBA00004123"/>
    </source>
</evidence>
<protein>
    <recommendedName>
        <fullName evidence="11">ATP-dependent DNA helicase</fullName>
        <ecNumber evidence="11">5.6.2.4</ecNumber>
    </recommendedName>
</protein>
<dbReference type="Gene3D" id="1.10.10.10">
    <property type="entry name" value="Winged helix-like DNA-binding domain superfamily/Winged helix DNA-binding domain"/>
    <property type="match status" value="1"/>
</dbReference>
<dbReference type="InterPro" id="IPR004589">
    <property type="entry name" value="DNA_helicase_ATP-dep_RecQ"/>
</dbReference>
<evidence type="ECO:0000259" key="12">
    <source>
        <dbReference type="PROSITE" id="PS51192"/>
    </source>
</evidence>
<dbReference type="OrthoDB" id="10261556at2759"/>
<dbReference type="SMART" id="SM00956">
    <property type="entry name" value="RQC"/>
    <property type="match status" value="1"/>
</dbReference>
<keyword evidence="9 11" id="KW-0539">Nucleus</keyword>
<dbReference type="InterPro" id="IPR018982">
    <property type="entry name" value="RQC_domain"/>
</dbReference>
<evidence type="ECO:0000256" key="2">
    <source>
        <dbReference type="ARBA" id="ARBA00005446"/>
    </source>
</evidence>
<dbReference type="PROSITE" id="PS51192">
    <property type="entry name" value="HELICASE_ATP_BIND_1"/>
    <property type="match status" value="1"/>
</dbReference>
<proteinExistence type="inferred from homology"/>
<keyword evidence="6 11" id="KW-0067">ATP-binding</keyword>
<keyword evidence="3 11" id="KW-0547">Nucleotide-binding</keyword>
<evidence type="ECO:0000256" key="5">
    <source>
        <dbReference type="ARBA" id="ARBA00022806"/>
    </source>
</evidence>
<evidence type="ECO:0000256" key="10">
    <source>
        <dbReference type="ARBA" id="ARBA00034617"/>
    </source>
</evidence>
<dbReference type="FunFam" id="3.40.50.300:FF:000296">
    <property type="entry name" value="ATP-dependent DNA helicase RecQ"/>
    <property type="match status" value="1"/>
</dbReference>
<dbReference type="SUPFAM" id="SSF46785">
    <property type="entry name" value="Winged helix' DNA-binding domain"/>
    <property type="match status" value="1"/>
</dbReference>
<feature type="domain" description="Helicase C-terminal" evidence="13">
    <location>
        <begin position="218"/>
        <end position="364"/>
    </location>
</feature>
<dbReference type="EMBL" id="KZ992638">
    <property type="protein sequence ID" value="RKP08099.1"/>
    <property type="molecule type" value="Genomic_DNA"/>
</dbReference>
<dbReference type="FunFam" id="3.40.50.300:FF:003558">
    <property type="entry name" value="Predicted protein"/>
    <property type="match status" value="1"/>
</dbReference>
<dbReference type="GO" id="GO:0006260">
    <property type="term" value="P:DNA replication"/>
    <property type="evidence" value="ECO:0007669"/>
    <property type="project" value="InterPro"/>
</dbReference>